<keyword evidence="3" id="KW-1185">Reference proteome</keyword>
<accession>R9NZ14</accession>
<proteinExistence type="predicted"/>
<keyword evidence="1" id="KW-1133">Transmembrane helix</keyword>
<dbReference type="OrthoDB" id="2553016at2759"/>
<dbReference type="Proteomes" id="UP000014071">
    <property type="component" value="Unassembled WGS sequence"/>
</dbReference>
<evidence type="ECO:0000256" key="1">
    <source>
        <dbReference type="SAM" id="Phobius"/>
    </source>
</evidence>
<evidence type="ECO:0000313" key="3">
    <source>
        <dbReference type="Proteomes" id="UP000014071"/>
    </source>
</evidence>
<protein>
    <submittedName>
        <fullName evidence="2">Vacuolar ATP synthase subunit</fullName>
    </submittedName>
</protein>
<dbReference type="GeneID" id="24106949"/>
<dbReference type="HOGENOM" id="CLU_1579226_0_0_1"/>
<keyword evidence="1" id="KW-0472">Membrane</keyword>
<dbReference type="EMBL" id="DF238782">
    <property type="protein sequence ID" value="GAC94083.1"/>
    <property type="molecule type" value="Genomic_DNA"/>
</dbReference>
<dbReference type="RefSeq" id="XP_012187670.1">
    <property type="nucleotide sequence ID" value="XM_012332280.1"/>
</dbReference>
<keyword evidence="1" id="KW-0812">Transmembrane</keyword>
<organism evidence="2 3">
    <name type="scientific">Pseudozyma hubeiensis (strain SY62)</name>
    <name type="common">Yeast</name>
    <dbReference type="NCBI Taxonomy" id="1305764"/>
    <lineage>
        <taxon>Eukaryota</taxon>
        <taxon>Fungi</taxon>
        <taxon>Dikarya</taxon>
        <taxon>Basidiomycota</taxon>
        <taxon>Ustilaginomycotina</taxon>
        <taxon>Ustilaginomycetes</taxon>
        <taxon>Ustilaginales</taxon>
        <taxon>Ustilaginaceae</taxon>
        <taxon>Pseudozyma</taxon>
    </lineage>
</organism>
<gene>
    <name evidence="2" type="ORF">PHSY_001652</name>
</gene>
<name>R9NZ14_PSEHS</name>
<reference evidence="3" key="1">
    <citation type="journal article" date="2013" name="Genome Announc.">
        <title>Draft genome sequence of the basidiomycetous yeast-like fungus Pseudozyma hubeiensis SY62, which produces an abundant amount of the biosurfactant mannosylerythritol lipids.</title>
        <authorList>
            <person name="Konishi M."/>
            <person name="Hatada Y."/>
            <person name="Horiuchi J."/>
        </authorList>
    </citation>
    <scope>NUCLEOTIDE SEQUENCE [LARGE SCALE GENOMIC DNA]</scope>
    <source>
        <strain evidence="3">SY62</strain>
    </source>
</reference>
<feature type="transmembrane region" description="Helical" evidence="1">
    <location>
        <begin position="133"/>
        <end position="152"/>
    </location>
</feature>
<sequence length="169" mass="18929">MTTAQFFSLGCRVAKGGCIDLTYSVIIRNDFCLTVISSARDNNAFELPSTMKNYKIKFNIGNSEEEGVIESLDHRADNTVMATIRYITKVKCVLRHGPVLYTNFAATRADVLSFQLNGNPSHRGEERTIHRNVLTAASSLLVFLAVPGYILFCRDLNRADSHVRRQVRA</sequence>
<evidence type="ECO:0000313" key="2">
    <source>
        <dbReference type="EMBL" id="GAC94083.1"/>
    </source>
</evidence>
<dbReference type="AlphaFoldDB" id="R9NZ14"/>